<dbReference type="EMBL" id="ML994621">
    <property type="protein sequence ID" value="KAF2189179.1"/>
    <property type="molecule type" value="Genomic_DNA"/>
</dbReference>
<dbReference type="InterPro" id="IPR029058">
    <property type="entry name" value="AB_hydrolase_fold"/>
</dbReference>
<keyword evidence="6" id="KW-1185">Reference proteome</keyword>
<dbReference type="PIRSF" id="PIRSF001112">
    <property type="entry name" value="Epoxide_hydrolase"/>
    <property type="match status" value="1"/>
</dbReference>
<dbReference type="InterPro" id="IPR000639">
    <property type="entry name" value="Epox_hydrolase-like"/>
</dbReference>
<dbReference type="SUPFAM" id="SSF53474">
    <property type="entry name" value="alpha/beta-Hydrolases"/>
    <property type="match status" value="1"/>
</dbReference>
<comment type="similarity">
    <text evidence="1">Belongs to the peptidase S33 family.</text>
</comment>
<reference evidence="5" key="1">
    <citation type="journal article" date="2020" name="Stud. Mycol.">
        <title>101 Dothideomycetes genomes: a test case for predicting lifestyles and emergence of pathogens.</title>
        <authorList>
            <person name="Haridas S."/>
            <person name="Albert R."/>
            <person name="Binder M."/>
            <person name="Bloem J."/>
            <person name="Labutti K."/>
            <person name="Salamov A."/>
            <person name="Andreopoulos B."/>
            <person name="Baker S."/>
            <person name="Barry K."/>
            <person name="Bills G."/>
            <person name="Bluhm B."/>
            <person name="Cannon C."/>
            <person name="Castanera R."/>
            <person name="Culley D."/>
            <person name="Daum C."/>
            <person name="Ezra D."/>
            <person name="Gonzalez J."/>
            <person name="Henrissat B."/>
            <person name="Kuo A."/>
            <person name="Liang C."/>
            <person name="Lipzen A."/>
            <person name="Lutzoni F."/>
            <person name="Magnuson J."/>
            <person name="Mondo S."/>
            <person name="Nolan M."/>
            <person name="Ohm R."/>
            <person name="Pangilinan J."/>
            <person name="Park H.-J."/>
            <person name="Ramirez L."/>
            <person name="Alfaro M."/>
            <person name="Sun H."/>
            <person name="Tritt A."/>
            <person name="Yoshinaga Y."/>
            <person name="Zwiers L.-H."/>
            <person name="Turgeon B."/>
            <person name="Goodwin S."/>
            <person name="Spatafora J."/>
            <person name="Crous P."/>
            <person name="Grigoriev I."/>
        </authorList>
    </citation>
    <scope>NUCLEOTIDE SEQUENCE</scope>
    <source>
        <strain evidence="5">CBS 207.26</strain>
    </source>
</reference>
<sequence length="386" mass="43744">MSYSPPSSAVPFTLNVSDKDFSEFRQLLQLSRIGPLTWEGKQDDRRFGVTHQWLTEAKDYWLNKYNWRAQEMHINSFSNYKMAIQDEVGGDLSVHFVGMFSEKKDAIPIVLMHGWPGSFLEFLPMLGLVRGKYSPSNLPYHLVVPSLPGYTLSSGGPLDRDWSMDDTARVIDKVMKNLGFNKYIAQGGDVGSFVGRLLATDYDSCAALHLNFTRIAELPDANEPGLSEAQKKGVARAKHWRETGMAYAMEHGSRPSTISLVLSSNPLALLAWIGEKMLEWTDDDPSLDTILTNVSLYWFTQGFPRSIYPYRKLIYGPRAEPPYVQKPLGFSWFPMELGPMIKSLAEKQGNMVFYRKHEKGGHFAALEQPKELLEDVEDFVKAAWKV</sequence>
<dbReference type="Gene3D" id="3.40.50.1820">
    <property type="entry name" value="alpha/beta hydrolase"/>
    <property type="match status" value="1"/>
</dbReference>
<dbReference type="GO" id="GO:0004301">
    <property type="term" value="F:epoxide hydrolase activity"/>
    <property type="evidence" value="ECO:0007669"/>
    <property type="project" value="TreeGrafter"/>
</dbReference>
<dbReference type="AlphaFoldDB" id="A0A6A6EF23"/>
<evidence type="ECO:0000313" key="6">
    <source>
        <dbReference type="Proteomes" id="UP000800200"/>
    </source>
</evidence>
<organism evidence="5 6">
    <name type="scientific">Zopfia rhizophila CBS 207.26</name>
    <dbReference type="NCBI Taxonomy" id="1314779"/>
    <lineage>
        <taxon>Eukaryota</taxon>
        <taxon>Fungi</taxon>
        <taxon>Dikarya</taxon>
        <taxon>Ascomycota</taxon>
        <taxon>Pezizomycotina</taxon>
        <taxon>Dothideomycetes</taxon>
        <taxon>Dothideomycetes incertae sedis</taxon>
        <taxon>Zopfiaceae</taxon>
        <taxon>Zopfia</taxon>
    </lineage>
</organism>
<dbReference type="OrthoDB" id="7130006at2759"/>
<feature type="active site" description="Proton donor" evidence="3">
    <location>
        <position position="310"/>
    </location>
</feature>
<keyword evidence="2 5" id="KW-0378">Hydrolase</keyword>
<accession>A0A6A6EF23</accession>
<gene>
    <name evidence="5" type="ORF">K469DRAFT_563873</name>
</gene>
<evidence type="ECO:0000259" key="4">
    <source>
        <dbReference type="Pfam" id="PF06441"/>
    </source>
</evidence>
<evidence type="ECO:0000256" key="1">
    <source>
        <dbReference type="ARBA" id="ARBA00010088"/>
    </source>
</evidence>
<dbReference type="InterPro" id="IPR016292">
    <property type="entry name" value="Epoxide_hydrolase"/>
</dbReference>
<evidence type="ECO:0000313" key="5">
    <source>
        <dbReference type="EMBL" id="KAF2189179.1"/>
    </source>
</evidence>
<name>A0A6A6EF23_9PEZI</name>
<protein>
    <submittedName>
        <fullName evidence="5">Epoxide hydrolase-like protein</fullName>
    </submittedName>
</protein>
<dbReference type="PRINTS" id="PR00412">
    <property type="entry name" value="EPOXHYDRLASE"/>
</dbReference>
<dbReference type="InterPro" id="IPR010497">
    <property type="entry name" value="Epoxide_hydro_N"/>
</dbReference>
<dbReference type="PANTHER" id="PTHR21661">
    <property type="entry name" value="EPOXIDE HYDROLASE 1-RELATED"/>
    <property type="match status" value="1"/>
</dbReference>
<proteinExistence type="inferred from homology"/>
<evidence type="ECO:0000256" key="2">
    <source>
        <dbReference type="ARBA" id="ARBA00022801"/>
    </source>
</evidence>
<dbReference type="GO" id="GO:0097176">
    <property type="term" value="P:epoxide metabolic process"/>
    <property type="evidence" value="ECO:0007669"/>
    <property type="project" value="TreeGrafter"/>
</dbReference>
<feature type="active site" description="Proton acceptor" evidence="3">
    <location>
        <position position="362"/>
    </location>
</feature>
<dbReference type="Proteomes" id="UP000800200">
    <property type="component" value="Unassembled WGS sequence"/>
</dbReference>
<feature type="domain" description="Epoxide hydrolase N-terminal" evidence="4">
    <location>
        <begin position="11"/>
        <end position="122"/>
    </location>
</feature>
<dbReference type="PANTHER" id="PTHR21661:SF39">
    <property type="entry name" value="HYDROLASE, PUTATIVE (AFU_ORTHOLOGUE AFUA_3G08960)-RELATED"/>
    <property type="match status" value="1"/>
</dbReference>
<feature type="active site" description="Nucleophile" evidence="3">
    <location>
        <position position="189"/>
    </location>
</feature>
<evidence type="ECO:0000256" key="3">
    <source>
        <dbReference type="PIRSR" id="PIRSR001112-1"/>
    </source>
</evidence>
<dbReference type="Pfam" id="PF06441">
    <property type="entry name" value="EHN"/>
    <property type="match status" value="1"/>
</dbReference>